<dbReference type="FunFam" id="2.40.50.100:FF:000003">
    <property type="entry name" value="Acetyl-CoA carboxylase biotin carboxyl carrier protein"/>
    <property type="match status" value="1"/>
</dbReference>
<keyword evidence="1" id="KW-0092">Biotin</keyword>
<dbReference type="Gene3D" id="2.40.50.100">
    <property type="match status" value="1"/>
</dbReference>
<evidence type="ECO:0000256" key="1">
    <source>
        <dbReference type="ARBA" id="ARBA00023267"/>
    </source>
</evidence>
<sequence length="167" mass="18858">MLQVITANDKKWQIDFNKSEILVNATPFAWDITVIRPGVFHIIKDNISYNAELVQADYQTKTFLIKINGHLHSLTVKDRFDLLLDQMGMTQTNVHKVNEIKAPMPGLIVAIKVEPGQEVKKGDPLLVLEAMKMENILKSPGDGVVKTIKVNLRDNVEKNQVLILFQA</sequence>
<gene>
    <name evidence="3" type="ORF">F0145_01900</name>
</gene>
<dbReference type="PANTHER" id="PTHR45266:SF3">
    <property type="entry name" value="OXALOACETATE DECARBOXYLASE ALPHA CHAIN"/>
    <property type="match status" value="1"/>
</dbReference>
<accession>A0A5M6DSY8</accession>
<dbReference type="InterPro" id="IPR001882">
    <property type="entry name" value="Biotin_BS"/>
</dbReference>
<dbReference type="CDD" id="cd06850">
    <property type="entry name" value="biotinyl_domain"/>
    <property type="match status" value="1"/>
</dbReference>
<proteinExistence type="predicted"/>
<dbReference type="EMBL" id="VWSF01000001">
    <property type="protein sequence ID" value="KAA5549369.1"/>
    <property type="molecule type" value="Genomic_DNA"/>
</dbReference>
<organism evidence="3 4">
    <name type="scientific">Adhaeribacter rhizoryzae</name>
    <dbReference type="NCBI Taxonomy" id="2607907"/>
    <lineage>
        <taxon>Bacteria</taxon>
        <taxon>Pseudomonadati</taxon>
        <taxon>Bacteroidota</taxon>
        <taxon>Cytophagia</taxon>
        <taxon>Cytophagales</taxon>
        <taxon>Hymenobacteraceae</taxon>
        <taxon>Adhaeribacter</taxon>
    </lineage>
</organism>
<reference evidence="3 4" key="1">
    <citation type="submission" date="2019-09" db="EMBL/GenBank/DDBJ databases">
        <title>Genome sequence and assembly of Adhaeribacter sp.</title>
        <authorList>
            <person name="Chhetri G."/>
        </authorList>
    </citation>
    <scope>NUCLEOTIDE SEQUENCE [LARGE SCALE GENOMIC DNA]</scope>
    <source>
        <strain evidence="3 4">DK36</strain>
    </source>
</reference>
<dbReference type="PROSITE" id="PS00188">
    <property type="entry name" value="BIOTIN"/>
    <property type="match status" value="1"/>
</dbReference>
<protein>
    <submittedName>
        <fullName evidence="3">Acetyl-CoA carboxylase biotin carboxyl carrier protein subunit</fullName>
    </submittedName>
</protein>
<name>A0A5M6DSY8_9BACT</name>
<dbReference type="RefSeq" id="WP_150086832.1">
    <property type="nucleotide sequence ID" value="NZ_VWSF01000001.1"/>
</dbReference>
<dbReference type="Proteomes" id="UP000323426">
    <property type="component" value="Unassembled WGS sequence"/>
</dbReference>
<feature type="domain" description="Lipoyl-binding" evidence="2">
    <location>
        <begin position="84"/>
        <end position="166"/>
    </location>
</feature>
<dbReference type="AlphaFoldDB" id="A0A5M6DSY8"/>
<dbReference type="SUPFAM" id="SSF51230">
    <property type="entry name" value="Single hybrid motif"/>
    <property type="match status" value="1"/>
</dbReference>
<evidence type="ECO:0000259" key="2">
    <source>
        <dbReference type="PROSITE" id="PS50968"/>
    </source>
</evidence>
<evidence type="ECO:0000313" key="3">
    <source>
        <dbReference type="EMBL" id="KAA5549369.1"/>
    </source>
</evidence>
<comment type="caution">
    <text evidence="3">The sequence shown here is derived from an EMBL/GenBank/DDBJ whole genome shotgun (WGS) entry which is preliminary data.</text>
</comment>
<keyword evidence="4" id="KW-1185">Reference proteome</keyword>
<dbReference type="Pfam" id="PF00364">
    <property type="entry name" value="Biotin_lipoyl"/>
    <property type="match status" value="1"/>
</dbReference>
<dbReference type="InterPro" id="IPR000089">
    <property type="entry name" value="Biotin_lipoyl"/>
</dbReference>
<evidence type="ECO:0000313" key="4">
    <source>
        <dbReference type="Proteomes" id="UP000323426"/>
    </source>
</evidence>
<dbReference type="InterPro" id="IPR011053">
    <property type="entry name" value="Single_hybrid_motif"/>
</dbReference>
<dbReference type="InterPro" id="IPR050709">
    <property type="entry name" value="Biotin_Carboxyl_Carrier/Decarb"/>
</dbReference>
<dbReference type="PANTHER" id="PTHR45266">
    <property type="entry name" value="OXALOACETATE DECARBOXYLASE ALPHA CHAIN"/>
    <property type="match status" value="1"/>
</dbReference>
<dbReference type="PROSITE" id="PS50968">
    <property type="entry name" value="BIOTINYL_LIPOYL"/>
    <property type="match status" value="1"/>
</dbReference>